<dbReference type="EMBL" id="DUZY01000002">
    <property type="protein sequence ID" value="DAD28050.1"/>
    <property type="molecule type" value="Genomic_DNA"/>
</dbReference>
<evidence type="ECO:0000313" key="3">
    <source>
        <dbReference type="Proteomes" id="UP000607653"/>
    </source>
</evidence>
<comment type="caution">
    <text evidence="2">The sequence shown here is derived from an EMBL/GenBank/DDBJ whole genome shotgun (WGS) entry which is preliminary data.</text>
</comment>
<protein>
    <submittedName>
        <fullName evidence="2">Uncharacterized protein</fullName>
    </submittedName>
</protein>
<evidence type="ECO:0000256" key="1">
    <source>
        <dbReference type="SAM" id="MobiDB-lite"/>
    </source>
</evidence>
<feature type="region of interest" description="Disordered" evidence="1">
    <location>
        <begin position="14"/>
        <end position="54"/>
    </location>
</feature>
<gene>
    <name evidence="2" type="ORF">HUJ06_029518</name>
</gene>
<name>A0A822Y6B2_NELNU</name>
<proteinExistence type="predicted"/>
<organism evidence="2 3">
    <name type="scientific">Nelumbo nucifera</name>
    <name type="common">Sacred lotus</name>
    <dbReference type="NCBI Taxonomy" id="4432"/>
    <lineage>
        <taxon>Eukaryota</taxon>
        <taxon>Viridiplantae</taxon>
        <taxon>Streptophyta</taxon>
        <taxon>Embryophyta</taxon>
        <taxon>Tracheophyta</taxon>
        <taxon>Spermatophyta</taxon>
        <taxon>Magnoliopsida</taxon>
        <taxon>Proteales</taxon>
        <taxon>Nelumbonaceae</taxon>
        <taxon>Nelumbo</taxon>
    </lineage>
</organism>
<sequence>MCMSLIENSISVRTKPWVPQPPRAPPAHSREIQKRQVLQLNADDANTREEKAGR</sequence>
<reference evidence="2 3" key="1">
    <citation type="journal article" date="2020" name="Mol. Biol. Evol.">
        <title>Distinct Expression and Methylation Patterns for Genes with Different Fates following a Single Whole-Genome Duplication in Flowering Plants.</title>
        <authorList>
            <person name="Shi T."/>
            <person name="Rahmani R.S."/>
            <person name="Gugger P.F."/>
            <person name="Wang M."/>
            <person name="Li H."/>
            <person name="Zhang Y."/>
            <person name="Li Z."/>
            <person name="Wang Q."/>
            <person name="Van de Peer Y."/>
            <person name="Marchal K."/>
            <person name="Chen J."/>
        </authorList>
    </citation>
    <scope>NUCLEOTIDE SEQUENCE [LARGE SCALE GENOMIC DNA]</scope>
    <source>
        <tissue evidence="2">Leaf</tissue>
    </source>
</reference>
<evidence type="ECO:0000313" key="2">
    <source>
        <dbReference type="EMBL" id="DAD28050.1"/>
    </source>
</evidence>
<feature type="compositionally biased region" description="Basic and acidic residues" evidence="1">
    <location>
        <begin position="45"/>
        <end position="54"/>
    </location>
</feature>
<keyword evidence="3" id="KW-1185">Reference proteome</keyword>
<accession>A0A822Y6B2</accession>
<dbReference type="AlphaFoldDB" id="A0A822Y6B2"/>
<dbReference type="Proteomes" id="UP000607653">
    <property type="component" value="Unassembled WGS sequence"/>
</dbReference>